<comment type="caution">
    <text evidence="2">The sequence shown here is derived from an EMBL/GenBank/DDBJ whole genome shotgun (WGS) entry which is preliminary data.</text>
</comment>
<proteinExistence type="predicted"/>
<sequence length="63" mass="6980">MRLCSLFYSQYYYYKRTLPGGPLAPFGRNRGGCTVPTIATPPTSPSWSQSGPPSPHWPLALHN</sequence>
<evidence type="ECO:0000313" key="3">
    <source>
        <dbReference type="Proteomes" id="UP000187203"/>
    </source>
</evidence>
<accession>A0A1R3JG00</accession>
<dbReference type="AlphaFoldDB" id="A0A1R3JG00"/>
<dbReference type="Proteomes" id="UP000187203">
    <property type="component" value="Unassembled WGS sequence"/>
</dbReference>
<feature type="region of interest" description="Disordered" evidence="1">
    <location>
        <begin position="34"/>
        <end position="63"/>
    </location>
</feature>
<reference evidence="3" key="1">
    <citation type="submission" date="2013-09" db="EMBL/GenBank/DDBJ databases">
        <title>Corchorus olitorius genome sequencing.</title>
        <authorList>
            <person name="Alam M."/>
            <person name="Haque M.S."/>
            <person name="Islam M.S."/>
            <person name="Emdad E.M."/>
            <person name="Islam M.M."/>
            <person name="Ahmed B."/>
            <person name="Halim A."/>
            <person name="Hossen Q.M.M."/>
            <person name="Hossain M.Z."/>
            <person name="Ahmed R."/>
            <person name="Khan M.M."/>
            <person name="Islam R."/>
            <person name="Rashid M.M."/>
            <person name="Khan S.A."/>
            <person name="Rahman M.S."/>
            <person name="Alam M."/>
            <person name="Yahiya A.S."/>
            <person name="Khan M.S."/>
            <person name="Azam M.S."/>
            <person name="Haque T."/>
            <person name="Lashkar M.Z.H."/>
            <person name="Akhand A.I."/>
            <person name="Morshed G."/>
            <person name="Roy S."/>
            <person name="Uddin K.S."/>
            <person name="Rabeya T."/>
            <person name="Hossain A.S."/>
            <person name="Chowdhury A."/>
            <person name="Snigdha A.R."/>
            <person name="Mortoza M.S."/>
            <person name="Matin S.A."/>
            <person name="Hoque S.M.E."/>
            <person name="Islam M.K."/>
            <person name="Roy D.K."/>
            <person name="Haider R."/>
            <person name="Moosa M.M."/>
            <person name="Elias S.M."/>
            <person name="Hasan A.M."/>
            <person name="Jahan S."/>
            <person name="Shafiuddin M."/>
            <person name="Mahmood N."/>
            <person name="Shommy N.S."/>
        </authorList>
    </citation>
    <scope>NUCLEOTIDE SEQUENCE [LARGE SCALE GENOMIC DNA]</scope>
    <source>
        <strain evidence="3">cv. O-4</strain>
    </source>
</reference>
<evidence type="ECO:0000256" key="1">
    <source>
        <dbReference type="SAM" id="MobiDB-lite"/>
    </source>
</evidence>
<dbReference type="EMBL" id="AWUE01016233">
    <property type="protein sequence ID" value="OMO93753.1"/>
    <property type="molecule type" value="Genomic_DNA"/>
</dbReference>
<keyword evidence="3" id="KW-1185">Reference proteome</keyword>
<evidence type="ECO:0000313" key="2">
    <source>
        <dbReference type="EMBL" id="OMO93753.1"/>
    </source>
</evidence>
<gene>
    <name evidence="2" type="ORF">COLO4_16696</name>
</gene>
<protein>
    <submittedName>
        <fullName evidence="2">Uncharacterized protein</fullName>
    </submittedName>
</protein>
<organism evidence="2 3">
    <name type="scientific">Corchorus olitorius</name>
    <dbReference type="NCBI Taxonomy" id="93759"/>
    <lineage>
        <taxon>Eukaryota</taxon>
        <taxon>Viridiplantae</taxon>
        <taxon>Streptophyta</taxon>
        <taxon>Embryophyta</taxon>
        <taxon>Tracheophyta</taxon>
        <taxon>Spermatophyta</taxon>
        <taxon>Magnoliopsida</taxon>
        <taxon>eudicotyledons</taxon>
        <taxon>Gunneridae</taxon>
        <taxon>Pentapetalae</taxon>
        <taxon>rosids</taxon>
        <taxon>malvids</taxon>
        <taxon>Malvales</taxon>
        <taxon>Malvaceae</taxon>
        <taxon>Grewioideae</taxon>
        <taxon>Apeibeae</taxon>
        <taxon>Corchorus</taxon>
    </lineage>
</organism>
<name>A0A1R3JG00_9ROSI</name>